<accession>D7DAR0</accession>
<evidence type="ECO:0000313" key="2">
    <source>
        <dbReference type="Proteomes" id="UP000002573"/>
    </source>
</evidence>
<organism evidence="1 2">
    <name type="scientific">Staphylothermus hellenicus (strain DSM 12710 / JCM 10830 / BK20S6-10-b1 / P8)</name>
    <dbReference type="NCBI Taxonomy" id="591019"/>
    <lineage>
        <taxon>Archaea</taxon>
        <taxon>Thermoproteota</taxon>
        <taxon>Thermoprotei</taxon>
        <taxon>Desulfurococcales</taxon>
        <taxon>Desulfurococcaceae</taxon>
        <taxon>Staphylothermus</taxon>
    </lineage>
</organism>
<dbReference type="HOGENOM" id="CLU_1318585_0_0_2"/>
<dbReference type="GeneID" id="9233399"/>
<dbReference type="STRING" id="591019.Shell_0110"/>
<protein>
    <submittedName>
        <fullName evidence="1">Uncharacterized protein</fullName>
    </submittedName>
</protein>
<dbReference type="KEGG" id="shc:Shell_0110"/>
<dbReference type="Proteomes" id="UP000002573">
    <property type="component" value="Chromosome"/>
</dbReference>
<name>D7DAR0_STAHD</name>
<gene>
    <name evidence="1" type="ordered locus">Shell_0110</name>
</gene>
<keyword evidence="2" id="KW-1185">Reference proteome</keyword>
<sequence length="208" mass="24003">MTKSDEASIKEEFKKLIKAIYTLLPSRNKVSQLIMLLPLKEEVIQDLYPELFEDIEYWEMFNSALGLYRSSEGKIHASGLADALKDFINRIFQILRDEKYRAAISALLGEISPNPEREWLEVRIKAVLKDPSIGSAAKKVLMLLVETRSASTKELPSKLNIDEQELQHTIYALKNLKLVEINGETISLPYDIRERYTLYVKKLLEESR</sequence>
<dbReference type="eggNOG" id="arCOG13655">
    <property type="taxonomic scope" value="Archaea"/>
</dbReference>
<proteinExistence type="predicted"/>
<dbReference type="AlphaFoldDB" id="D7DAR0"/>
<evidence type="ECO:0000313" key="1">
    <source>
        <dbReference type="EMBL" id="ADI31257.1"/>
    </source>
</evidence>
<reference evidence="2" key="1">
    <citation type="submission" date="2010-05" db="EMBL/GenBank/DDBJ databases">
        <title>Complete sequence of Staphylothermus hellenicus DSM 12710.</title>
        <authorList>
            <consortium name="US DOE Joint Genome Institute"/>
            <person name="Lucas S."/>
            <person name="Copeland A."/>
            <person name="Lapidus A."/>
            <person name="Cheng J.-F."/>
            <person name="Bruce D."/>
            <person name="Goodwin L."/>
            <person name="Pitluck S."/>
            <person name="Davenport K."/>
            <person name="Detter J.C."/>
            <person name="Han C."/>
            <person name="Tapia R."/>
            <person name="Larimer F."/>
            <person name="Land M."/>
            <person name="Hauser L."/>
            <person name="Kyrpides N."/>
            <person name="Mikhailova N."/>
            <person name="Anderson I.J."/>
            <person name="Woyke T."/>
        </authorList>
    </citation>
    <scope>NUCLEOTIDE SEQUENCE [LARGE SCALE GENOMIC DNA]</scope>
    <source>
        <strain evidence="2">DSM 12710 / JCM 10830 / BK20S6-10-b1 / P8</strain>
    </source>
</reference>
<reference evidence="1 2" key="2">
    <citation type="journal article" date="2011" name="Stand. Genomic Sci.">
        <title>Complete genome sequence of Staphylothermus hellenicus P8.</title>
        <authorList>
            <person name="Anderson I."/>
            <person name="Wirth R."/>
            <person name="Lucas S."/>
            <person name="Copeland A."/>
            <person name="Lapidus A."/>
            <person name="Cheng J.F."/>
            <person name="Goodwin L."/>
            <person name="Pitluck S."/>
            <person name="Davenport K."/>
            <person name="Detter J.C."/>
            <person name="Han C."/>
            <person name="Tapia R."/>
            <person name="Land M."/>
            <person name="Hauser L."/>
            <person name="Pati A."/>
            <person name="Mikhailova N."/>
            <person name="Woyke T."/>
            <person name="Klenk H.P."/>
            <person name="Kyrpides N."/>
            <person name="Ivanova N."/>
        </authorList>
    </citation>
    <scope>NUCLEOTIDE SEQUENCE [LARGE SCALE GENOMIC DNA]</scope>
    <source>
        <strain evidence="2">DSM 12710 / JCM 10830 / BK20S6-10-b1 / P8</strain>
    </source>
</reference>
<dbReference type="EMBL" id="CP002051">
    <property type="protein sequence ID" value="ADI31257.1"/>
    <property type="molecule type" value="Genomic_DNA"/>
</dbReference>
<dbReference type="RefSeq" id="WP_013142455.1">
    <property type="nucleotide sequence ID" value="NC_014205.1"/>
</dbReference>